<keyword evidence="1" id="KW-0812">Transmembrane</keyword>
<dbReference type="AlphaFoldDB" id="S6AR71"/>
<dbReference type="EMBL" id="AP013068">
    <property type="protein sequence ID" value="BAN46441.1"/>
    <property type="molecule type" value="Genomic_DNA"/>
</dbReference>
<organism evidence="2 3">
    <name type="scientific">Metapseudomonas resinovorans NBRC 106553</name>
    <dbReference type="NCBI Taxonomy" id="1245471"/>
    <lineage>
        <taxon>Bacteria</taxon>
        <taxon>Pseudomonadati</taxon>
        <taxon>Pseudomonadota</taxon>
        <taxon>Gammaproteobacteria</taxon>
        <taxon>Pseudomonadales</taxon>
        <taxon>Pseudomonadaceae</taxon>
        <taxon>Metapseudomonas</taxon>
    </lineage>
</organism>
<dbReference type="Proteomes" id="UP000015503">
    <property type="component" value="Chromosome"/>
</dbReference>
<reference evidence="2 3" key="1">
    <citation type="journal article" date="2013" name="Genome Announc.">
        <title>Complete Genome Sequence of the Carbazole Degrader Pseudomonas resinovorans Strain CA10 (NBRC 106553).</title>
        <authorList>
            <person name="Shintani M."/>
            <person name="Hosoyama A."/>
            <person name="Ohji S."/>
            <person name="Tsuchikane K."/>
            <person name="Takarada H."/>
            <person name="Yamazoe A."/>
            <person name="Fujita N."/>
            <person name="Nojiri H."/>
        </authorList>
    </citation>
    <scope>NUCLEOTIDE SEQUENCE [LARGE SCALE GENOMIC DNA]</scope>
    <source>
        <strain evidence="2 3">NBRC 106553</strain>
    </source>
</reference>
<evidence type="ECO:0000256" key="1">
    <source>
        <dbReference type="SAM" id="Phobius"/>
    </source>
</evidence>
<dbReference type="KEGG" id="pre:PCA10_07090"/>
<keyword evidence="1" id="KW-1133">Transmembrane helix</keyword>
<dbReference type="PATRIC" id="fig|1245471.3.peg.721"/>
<keyword evidence="1" id="KW-0472">Membrane</keyword>
<feature type="transmembrane region" description="Helical" evidence="1">
    <location>
        <begin position="56"/>
        <end position="77"/>
    </location>
</feature>
<dbReference type="HOGENOM" id="CLU_1946966_0_0_6"/>
<keyword evidence="3" id="KW-1185">Reference proteome</keyword>
<proteinExistence type="predicted"/>
<evidence type="ECO:0000313" key="2">
    <source>
        <dbReference type="EMBL" id="BAN46441.1"/>
    </source>
</evidence>
<gene>
    <name evidence="2" type="ORF">PCA10_07090</name>
</gene>
<name>S6AR71_METRE</name>
<protein>
    <submittedName>
        <fullName evidence="2">Uncharacterized protein</fullName>
    </submittedName>
</protein>
<accession>S6AR71</accession>
<sequence length="129" mass="14034">MVQVFRGAVGKAEPSVGTPWQAMGDSPLCAPLTQGCERKPVIDRSPTVYRRPMKPLWLLLTVLTYLAGMLFMAALLGLDWLLLGGAFEAEKPGVSHWLSTGAGLLVLGGCLHILRMALPRLRVPGWRRG</sequence>
<feature type="transmembrane region" description="Helical" evidence="1">
    <location>
        <begin position="97"/>
        <end position="118"/>
    </location>
</feature>
<evidence type="ECO:0000313" key="3">
    <source>
        <dbReference type="Proteomes" id="UP000015503"/>
    </source>
</evidence>